<evidence type="ECO:0000313" key="13">
    <source>
        <dbReference type="Proteomes" id="UP000574067"/>
    </source>
</evidence>
<dbReference type="RefSeq" id="WP_169159024.1">
    <property type="nucleotide sequence ID" value="NZ_JABBFW010000002.1"/>
</dbReference>
<dbReference type="GO" id="GO:0016020">
    <property type="term" value="C:membrane"/>
    <property type="evidence" value="ECO:0007669"/>
    <property type="project" value="UniProtKB-SubCell"/>
</dbReference>
<evidence type="ECO:0000256" key="3">
    <source>
        <dbReference type="ARBA" id="ARBA00004196"/>
    </source>
</evidence>
<dbReference type="Gene3D" id="2.40.30.170">
    <property type="match status" value="1"/>
</dbReference>
<evidence type="ECO:0000313" key="12">
    <source>
        <dbReference type="EMBL" id="NML14110.1"/>
    </source>
</evidence>
<dbReference type="Proteomes" id="UP000574067">
    <property type="component" value="Unassembled WGS sequence"/>
</dbReference>
<dbReference type="AlphaFoldDB" id="A0A848F780"/>
<feature type="coiled-coil region" evidence="9">
    <location>
        <begin position="516"/>
        <end position="577"/>
    </location>
</feature>
<name>A0A848F780_9BURK</name>
<feature type="transmembrane region" description="Helical" evidence="10">
    <location>
        <begin position="314"/>
        <end position="334"/>
    </location>
</feature>
<feature type="transmembrane region" description="Helical" evidence="10">
    <location>
        <begin position="389"/>
        <end position="413"/>
    </location>
</feature>
<comment type="cofactor">
    <cofactor evidence="1">
        <name>Zn(2+)</name>
        <dbReference type="ChEBI" id="CHEBI:29105"/>
    </cofactor>
</comment>
<evidence type="ECO:0000256" key="1">
    <source>
        <dbReference type="ARBA" id="ARBA00001947"/>
    </source>
</evidence>
<reference evidence="12 13" key="1">
    <citation type="submission" date="2020-04" db="EMBL/GenBank/DDBJ databases">
        <title>Azohydromonas sp. isolated from soil.</title>
        <authorList>
            <person name="Dahal R.H."/>
        </authorList>
    </citation>
    <scope>NUCLEOTIDE SEQUENCE [LARGE SCALE GENOMIC DNA]</scope>
    <source>
        <strain evidence="12 13">G-1-1-14</strain>
    </source>
</reference>
<dbReference type="EMBL" id="JABBFW010000002">
    <property type="protein sequence ID" value="NML14110.1"/>
    <property type="molecule type" value="Genomic_DNA"/>
</dbReference>
<evidence type="ECO:0000256" key="7">
    <source>
        <dbReference type="ARBA" id="ARBA00023054"/>
    </source>
</evidence>
<evidence type="ECO:0000256" key="8">
    <source>
        <dbReference type="ARBA" id="ARBA00023136"/>
    </source>
</evidence>
<feature type="domain" description="Peptidase M50" evidence="11">
    <location>
        <begin position="231"/>
        <end position="547"/>
    </location>
</feature>
<evidence type="ECO:0000256" key="6">
    <source>
        <dbReference type="ARBA" id="ARBA00022989"/>
    </source>
</evidence>
<organism evidence="12 13">
    <name type="scientific">Azohydromonas caseinilytica</name>
    <dbReference type="NCBI Taxonomy" id="2728836"/>
    <lineage>
        <taxon>Bacteria</taxon>
        <taxon>Pseudomonadati</taxon>
        <taxon>Pseudomonadota</taxon>
        <taxon>Betaproteobacteria</taxon>
        <taxon>Burkholderiales</taxon>
        <taxon>Sphaerotilaceae</taxon>
        <taxon>Azohydromonas</taxon>
    </lineage>
</organism>
<comment type="caution">
    <text evidence="12">The sequence shown here is derived from an EMBL/GenBank/DDBJ whole genome shotgun (WGS) entry which is preliminary data.</text>
</comment>
<evidence type="ECO:0000259" key="11">
    <source>
        <dbReference type="Pfam" id="PF02163"/>
    </source>
</evidence>
<dbReference type="InterPro" id="IPR050465">
    <property type="entry name" value="UPF0194_transport"/>
</dbReference>
<dbReference type="PANTHER" id="PTHR32347:SF23">
    <property type="entry name" value="BLL5650 PROTEIN"/>
    <property type="match status" value="1"/>
</dbReference>
<dbReference type="PANTHER" id="PTHR32347">
    <property type="entry name" value="EFFLUX SYSTEM COMPONENT YKNX-RELATED"/>
    <property type="match status" value="1"/>
</dbReference>
<keyword evidence="5 10" id="KW-0812">Transmembrane</keyword>
<comment type="similarity">
    <text evidence="4">Belongs to the peptidase M50B family.</text>
</comment>
<accession>A0A848F780</accession>
<dbReference type="Pfam" id="PF02163">
    <property type="entry name" value="Peptidase_M50"/>
    <property type="match status" value="1"/>
</dbReference>
<protein>
    <submittedName>
        <fullName evidence="12">HlyD family efflux transporter periplasmic adaptor subunit</fullName>
    </submittedName>
</protein>
<dbReference type="GO" id="GO:0006508">
    <property type="term" value="P:proteolysis"/>
    <property type="evidence" value="ECO:0007669"/>
    <property type="project" value="InterPro"/>
</dbReference>
<evidence type="ECO:0000256" key="2">
    <source>
        <dbReference type="ARBA" id="ARBA00004141"/>
    </source>
</evidence>
<evidence type="ECO:0000256" key="10">
    <source>
        <dbReference type="SAM" id="Phobius"/>
    </source>
</evidence>
<evidence type="ECO:0000256" key="9">
    <source>
        <dbReference type="SAM" id="Coils"/>
    </source>
</evidence>
<keyword evidence="8 10" id="KW-0472">Membrane</keyword>
<keyword evidence="6 10" id="KW-1133">Transmembrane helix</keyword>
<evidence type="ECO:0000256" key="5">
    <source>
        <dbReference type="ARBA" id="ARBA00022692"/>
    </source>
</evidence>
<sequence length="743" mass="81910">MVNATAGAATPDAPAAAKTVIAPTPAVAAVPEVRRPALSLPARAPAAPPPWPELRQDLQLHHAPALHDGTPSWTLHDPVRHRFTRIDWITYEVLRCWWMADPALIAEQVNAHTTLSISREHVLRVLDFAHRHELLQPTAPPRGPEAEPGLKAVGTWLLHHYLFFRIPLFNPDRLLQRLLPAARRLGSRGFTRATLAALVLGLLAVARDWEAFRAQAVDLMSWRGLALYGLTLVAVKVAHEFGHAFVARAHGCRVPTMGAAFMVLWPVAYTDTSEVWRLSDARARLQVALAGVRTELSIAAWATLAWALLPEGPLRTAAFILGTLTWVGTVLVNLSPFMRFDGYFVLCDLLDQPNLHERSFALARWWLRRALLGWQAPPPEELPPARRRLWVAFAFATWAYRLVLYLGIAWLVYHFAIKAVGIVLFAVEMGWFVMRPVIQELRAWHAGRTHWRGSARQRRSAAVLAALAVLGFIPLPSHESAGALLQPAQHLALRLPATAVMEAVHVQPGQRVKAGAPLLEASAAALEQRLQAAQVQVRRLQAQVAGASVDTVQQAQWGSLQEQLVTARREVEAVQEEIERLRPRAPFDGVVLALEDGLRPGLVVSPQQTLLQFAASGRWRVVAYAGENAARALRPGDESSFMADAAPLRRLSARVTSVAPHASTVLGEPLLAQAHGGAVEAVPHGRELLLTQPLYRVELELLEDPALSLRQWRGHAVLPQPARSLWERLWTAGASVLVRELGF</sequence>
<dbReference type="InterPro" id="IPR008915">
    <property type="entry name" value="Peptidase_M50"/>
</dbReference>
<comment type="subcellular location">
    <subcellularLocation>
        <location evidence="3">Cell envelope</location>
    </subcellularLocation>
    <subcellularLocation>
        <location evidence="2">Membrane</location>
        <topology evidence="2">Multi-pass membrane protein</topology>
    </subcellularLocation>
</comment>
<keyword evidence="13" id="KW-1185">Reference proteome</keyword>
<proteinExistence type="inferred from homology"/>
<keyword evidence="7 9" id="KW-0175">Coiled coil</keyword>
<gene>
    <name evidence="12" type="ORF">HHL10_03830</name>
</gene>
<dbReference type="GO" id="GO:0030313">
    <property type="term" value="C:cell envelope"/>
    <property type="evidence" value="ECO:0007669"/>
    <property type="project" value="UniProtKB-SubCell"/>
</dbReference>
<evidence type="ECO:0000256" key="4">
    <source>
        <dbReference type="ARBA" id="ARBA00007931"/>
    </source>
</evidence>